<evidence type="ECO:0000256" key="7">
    <source>
        <dbReference type="SAM" id="MobiDB-lite"/>
    </source>
</evidence>
<feature type="domain" description="K Homology" evidence="8">
    <location>
        <begin position="724"/>
        <end position="809"/>
    </location>
</feature>
<dbReference type="Pfam" id="PF00013">
    <property type="entry name" value="KH_1"/>
    <property type="match status" value="6"/>
</dbReference>
<name>A0A9P6BA02_9AGAM</name>
<dbReference type="SUPFAM" id="SSF54791">
    <property type="entry name" value="Eukaryotic type KH-domain (KH-domain type I)"/>
    <property type="match status" value="8"/>
</dbReference>
<dbReference type="PANTHER" id="PTHR10627">
    <property type="entry name" value="SCP160"/>
    <property type="match status" value="1"/>
</dbReference>
<comment type="subcellular location">
    <subcellularLocation>
        <location evidence="1">Cytoplasm</location>
    </subcellularLocation>
</comment>
<dbReference type="Proteomes" id="UP000886523">
    <property type="component" value="Unassembled WGS sequence"/>
</dbReference>
<organism evidence="9 10">
    <name type="scientific">Hydnum rufescens UP504</name>
    <dbReference type="NCBI Taxonomy" id="1448309"/>
    <lineage>
        <taxon>Eukaryota</taxon>
        <taxon>Fungi</taxon>
        <taxon>Dikarya</taxon>
        <taxon>Basidiomycota</taxon>
        <taxon>Agaricomycotina</taxon>
        <taxon>Agaricomycetes</taxon>
        <taxon>Cantharellales</taxon>
        <taxon>Hydnaceae</taxon>
        <taxon>Hydnum</taxon>
    </lineage>
</organism>
<keyword evidence="4 5" id="KW-0694">RNA-binding</keyword>
<feature type="domain" description="K Homology" evidence="8">
    <location>
        <begin position="552"/>
        <end position="629"/>
    </location>
</feature>
<dbReference type="InterPro" id="IPR004088">
    <property type="entry name" value="KH_dom_type_1"/>
</dbReference>
<dbReference type="PROSITE" id="PS50084">
    <property type="entry name" value="KH_TYPE_1"/>
    <property type="match status" value="8"/>
</dbReference>
<evidence type="ECO:0000259" key="8">
    <source>
        <dbReference type="SMART" id="SM00322"/>
    </source>
</evidence>
<evidence type="ECO:0000313" key="10">
    <source>
        <dbReference type="Proteomes" id="UP000886523"/>
    </source>
</evidence>
<evidence type="ECO:0000256" key="1">
    <source>
        <dbReference type="ARBA" id="ARBA00004496"/>
    </source>
</evidence>
<sequence length="1251" mass="134960">MASLTAADLQRRHALEGAPDPFPSLNDSEPTVQSKQAYTNGHVNGLDNSEVSFPSLSATPTLKPTKAPSSWGSGSNGIRKSAVNQAPVFSSIFTLPRVELTRAGHDDKHITMGSVMKDVMAKTKTKIEASSQRTTGATTFHIKGDSERAVQAATKHITAALSPHVTLVVNAPLSTIGTIIGPKGATLKKMREETGNSIRVDIPRRDTPNPSEESTVPDQDEDEEQTLPITISGPASLAEVVRTEIIAIISTKKSRSTQRIRDVPTHILPFVSFKKTELQTEDIAISISEKDREVVIIGEREAVALAIEAVKAAIKDWESTLESIDISLPKRQHRLLTGKAAEELIAQTHCAVIPTKFDEPGDIVTLWGKSEDISGALGPVYQKAKSQYTQQYALPGPLAYATQIQTYLTRSAYLKTLLSSYPSVTAHFSSPTLAAKVGAVHVDFIGEKAQVEAVVKQLADLVRNLEGALREIEIDWLVHKVLIGKAGKKIQQFQEQHNVLLFFPPESSESPVVLLVHDPLNLSPTGPSPVQKQAHLDDVQKELLKMATDAADVKSEIIKVESKWHSAVLGKSGTTLNAIIGEDKVLSIKVGSQAKLGPSALPLGQDDILIRGPSSEVDRAVREINKIVEDAKNDEIDNGYSVEFEINREYVGRVVGSGGAAANKLREALGVALDFSDDNDEKEADGKSKKKKTGSKCHIKITGRKENAEEAKRRILAQVEKLADETSEILKIPRSIHSSLIGTSGKYVIRLEEKYSVKITFPRETSEENGLEEAKGGRPREALKSDEVLVRGGKKGVAGAKAEILEAVEYEKDNSNTAKFTVPARAIPRILGKGGNSINTIKDETGVQIDIDKAADSDGGLATVSLRGNKKAITAAKDAILAISAEVSDETIVVVNIEAKYHRNIIGSGGQHLRELIAQAGGPTDPRAQAGLIHFPRDGESADEVRLRGPKAVVTKLKAALENIAADHRDRIVLGVAVPASQHRALIGRGGQNLNDLQSRTGVTVQFPGSRSYSSVGEPKNLAELGDVDPADLVKVFGPSASCAKAIAELSAHKAAPERREHPTKASLVTKAVSVPIKYHHAISQQGNFMRNLRSFGVNIERSQIPEKPLSRPPPSTNKTAARIDEPADSEDGVEWQVVPNYQDAEEGDAEWILKGRDEESIERALGQLAEAIDRAKAASHVGYLTLTQRSAFPKIVGTKGATVARLRAETGTDITVGREDKTIIIIGTEQALRNAKEAILKIANNNNRGW</sequence>
<feature type="compositionally biased region" description="Polar residues" evidence="7">
    <location>
        <begin position="25"/>
        <end position="78"/>
    </location>
</feature>
<keyword evidence="6" id="KW-0175">Coiled coil</keyword>
<dbReference type="SMART" id="SM00322">
    <property type="entry name" value="KH"/>
    <property type="match status" value="9"/>
</dbReference>
<evidence type="ECO:0000256" key="6">
    <source>
        <dbReference type="SAM" id="Coils"/>
    </source>
</evidence>
<dbReference type="OrthoDB" id="10027144at2759"/>
<dbReference type="InterPro" id="IPR004087">
    <property type="entry name" value="KH_dom"/>
</dbReference>
<comment type="caution">
    <text evidence="9">The sequence shown here is derived from an EMBL/GenBank/DDBJ whole genome shotgun (WGS) entry which is preliminary data.</text>
</comment>
<protein>
    <recommendedName>
        <fullName evidence="8">K Homology domain-containing protein</fullName>
    </recommendedName>
</protein>
<dbReference type="PANTHER" id="PTHR10627:SF31">
    <property type="entry name" value="DODECA-SATELLITE-BINDING PROTEIN 1, ISOFORM A"/>
    <property type="match status" value="1"/>
</dbReference>
<evidence type="ECO:0000256" key="3">
    <source>
        <dbReference type="ARBA" id="ARBA00022737"/>
    </source>
</evidence>
<keyword evidence="2" id="KW-0963">Cytoplasm</keyword>
<feature type="domain" description="K Homology" evidence="8">
    <location>
        <begin position="1179"/>
        <end position="1245"/>
    </location>
</feature>
<gene>
    <name evidence="9" type="ORF">BS47DRAFT_1311666</name>
</gene>
<feature type="domain" description="K Homology" evidence="8">
    <location>
        <begin position="638"/>
        <end position="720"/>
    </location>
</feature>
<feature type="domain" description="K Homology" evidence="8">
    <location>
        <begin position="466"/>
        <end position="551"/>
    </location>
</feature>
<feature type="domain" description="K Homology" evidence="8">
    <location>
        <begin position="889"/>
        <end position="966"/>
    </location>
</feature>
<feature type="domain" description="K Homology" evidence="8">
    <location>
        <begin position="814"/>
        <end position="885"/>
    </location>
</feature>
<dbReference type="GO" id="GO:0005737">
    <property type="term" value="C:cytoplasm"/>
    <property type="evidence" value="ECO:0007669"/>
    <property type="project" value="TreeGrafter"/>
</dbReference>
<feature type="region of interest" description="Disordered" evidence="7">
    <location>
        <begin position="1104"/>
        <end position="1132"/>
    </location>
</feature>
<accession>A0A9P6BA02</accession>
<dbReference type="InterPro" id="IPR036612">
    <property type="entry name" value="KH_dom_type_1_sf"/>
</dbReference>
<dbReference type="Gene3D" id="3.30.1370.10">
    <property type="entry name" value="K Homology domain, type 1"/>
    <property type="match status" value="9"/>
</dbReference>
<reference evidence="9" key="1">
    <citation type="journal article" date="2020" name="Nat. Commun.">
        <title>Large-scale genome sequencing of mycorrhizal fungi provides insights into the early evolution of symbiotic traits.</title>
        <authorList>
            <person name="Miyauchi S."/>
            <person name="Kiss E."/>
            <person name="Kuo A."/>
            <person name="Drula E."/>
            <person name="Kohler A."/>
            <person name="Sanchez-Garcia M."/>
            <person name="Morin E."/>
            <person name="Andreopoulos B."/>
            <person name="Barry K.W."/>
            <person name="Bonito G."/>
            <person name="Buee M."/>
            <person name="Carver A."/>
            <person name="Chen C."/>
            <person name="Cichocki N."/>
            <person name="Clum A."/>
            <person name="Culley D."/>
            <person name="Crous P.W."/>
            <person name="Fauchery L."/>
            <person name="Girlanda M."/>
            <person name="Hayes R.D."/>
            <person name="Keri Z."/>
            <person name="LaButti K."/>
            <person name="Lipzen A."/>
            <person name="Lombard V."/>
            <person name="Magnuson J."/>
            <person name="Maillard F."/>
            <person name="Murat C."/>
            <person name="Nolan M."/>
            <person name="Ohm R.A."/>
            <person name="Pangilinan J."/>
            <person name="Pereira M.F."/>
            <person name="Perotto S."/>
            <person name="Peter M."/>
            <person name="Pfister S."/>
            <person name="Riley R."/>
            <person name="Sitrit Y."/>
            <person name="Stielow J.B."/>
            <person name="Szollosi G."/>
            <person name="Zifcakova L."/>
            <person name="Stursova M."/>
            <person name="Spatafora J.W."/>
            <person name="Tedersoo L."/>
            <person name="Vaario L.M."/>
            <person name="Yamada A."/>
            <person name="Yan M."/>
            <person name="Wang P."/>
            <person name="Xu J."/>
            <person name="Bruns T."/>
            <person name="Baldrian P."/>
            <person name="Vilgalys R."/>
            <person name="Dunand C."/>
            <person name="Henrissat B."/>
            <person name="Grigoriev I.V."/>
            <person name="Hibbett D."/>
            <person name="Nagy L.G."/>
            <person name="Martin F.M."/>
        </authorList>
    </citation>
    <scope>NUCLEOTIDE SEQUENCE</scope>
    <source>
        <strain evidence="9">UP504</strain>
    </source>
</reference>
<feature type="compositionally biased region" description="Polar residues" evidence="7">
    <location>
        <begin position="208"/>
        <end position="217"/>
    </location>
</feature>
<dbReference type="CDD" id="cd22448">
    <property type="entry name" value="KH-I_ScSCP160_rpt3"/>
    <property type="match status" value="1"/>
</dbReference>
<feature type="region of interest" description="Disordered" evidence="7">
    <location>
        <begin position="1"/>
        <end position="78"/>
    </location>
</feature>
<feature type="domain" description="K Homology" evidence="8">
    <location>
        <begin position="970"/>
        <end position="1055"/>
    </location>
</feature>
<feature type="region of interest" description="Disordered" evidence="7">
    <location>
        <begin position="200"/>
        <end position="225"/>
    </location>
</feature>
<feature type="compositionally biased region" description="Basic residues" evidence="7">
    <location>
        <begin position="688"/>
        <end position="697"/>
    </location>
</feature>
<evidence type="ECO:0000256" key="5">
    <source>
        <dbReference type="PROSITE-ProRule" id="PRU00117"/>
    </source>
</evidence>
<evidence type="ECO:0000256" key="4">
    <source>
        <dbReference type="ARBA" id="ARBA00022884"/>
    </source>
</evidence>
<feature type="domain" description="K Homology" evidence="8">
    <location>
        <begin position="163"/>
        <end position="250"/>
    </location>
</feature>
<feature type="coiled-coil region" evidence="6">
    <location>
        <begin position="448"/>
        <end position="475"/>
    </location>
</feature>
<evidence type="ECO:0000313" key="9">
    <source>
        <dbReference type="EMBL" id="KAF9520280.1"/>
    </source>
</evidence>
<feature type="region of interest" description="Disordered" evidence="7">
    <location>
        <begin position="677"/>
        <end position="697"/>
    </location>
</feature>
<dbReference type="InterPro" id="IPR057778">
    <property type="entry name" value="KH_Vigilin_N"/>
</dbReference>
<evidence type="ECO:0000256" key="2">
    <source>
        <dbReference type="ARBA" id="ARBA00022490"/>
    </source>
</evidence>
<dbReference type="EMBL" id="MU128912">
    <property type="protein sequence ID" value="KAF9520280.1"/>
    <property type="molecule type" value="Genomic_DNA"/>
</dbReference>
<keyword evidence="3" id="KW-0677">Repeat</keyword>
<dbReference type="Pfam" id="PF24668">
    <property type="entry name" value="KH_Vigilin"/>
    <property type="match status" value="1"/>
</dbReference>
<keyword evidence="10" id="KW-1185">Reference proteome</keyword>
<dbReference type="AlphaFoldDB" id="A0A9P6BA02"/>
<dbReference type="GO" id="GO:0003729">
    <property type="term" value="F:mRNA binding"/>
    <property type="evidence" value="ECO:0007669"/>
    <property type="project" value="TreeGrafter"/>
</dbReference>
<proteinExistence type="predicted"/>